<evidence type="ECO:0000256" key="1">
    <source>
        <dbReference type="SAM" id="SignalP"/>
    </source>
</evidence>
<sequence length="139" mass="15489">MKKNTIFSAFICIMALLFVTALSASSVQAQSKKPNPTVGVWKLVYPAVGIAGNQAKVKIITEGHFVWTHTYDNVIVLSLGGTCSFDGETYTEEVQYRSPNMRDCIGEKAVYKVQFEDGKMHCTGTFGPEEIDEIWERVE</sequence>
<reference evidence="2 3" key="1">
    <citation type="submission" date="2020-08" db="EMBL/GenBank/DDBJ databases">
        <title>Genomic Encyclopedia of Type Strains, Phase IV (KMG-IV): sequencing the most valuable type-strain genomes for metagenomic binning, comparative biology and taxonomic classification.</title>
        <authorList>
            <person name="Goeker M."/>
        </authorList>
    </citation>
    <scope>NUCLEOTIDE SEQUENCE [LARGE SCALE GENOMIC DNA]</scope>
    <source>
        <strain evidence="2 3">DSM 104969</strain>
    </source>
</reference>
<dbReference type="RefSeq" id="WP_183305244.1">
    <property type="nucleotide sequence ID" value="NZ_JACIEP010000001.1"/>
</dbReference>
<proteinExistence type="predicted"/>
<protein>
    <recommendedName>
        <fullName evidence="4">DUF4488 domain-containing protein</fullName>
    </recommendedName>
</protein>
<accession>A0A840CJU2</accession>
<organism evidence="2 3">
    <name type="scientific">Dysgonomonas hofstadii</name>
    <dbReference type="NCBI Taxonomy" id="637886"/>
    <lineage>
        <taxon>Bacteria</taxon>
        <taxon>Pseudomonadati</taxon>
        <taxon>Bacteroidota</taxon>
        <taxon>Bacteroidia</taxon>
        <taxon>Bacteroidales</taxon>
        <taxon>Dysgonomonadaceae</taxon>
        <taxon>Dysgonomonas</taxon>
    </lineage>
</organism>
<keyword evidence="1" id="KW-0732">Signal</keyword>
<evidence type="ECO:0000313" key="2">
    <source>
        <dbReference type="EMBL" id="MBB4034288.1"/>
    </source>
</evidence>
<name>A0A840CJU2_9BACT</name>
<comment type="caution">
    <text evidence="2">The sequence shown here is derived from an EMBL/GenBank/DDBJ whole genome shotgun (WGS) entry which is preliminary data.</text>
</comment>
<dbReference type="Proteomes" id="UP000555103">
    <property type="component" value="Unassembled WGS sequence"/>
</dbReference>
<gene>
    <name evidence="2" type="ORF">GGR21_000173</name>
</gene>
<feature type="chain" id="PRO_5032477756" description="DUF4488 domain-containing protein" evidence="1">
    <location>
        <begin position="30"/>
        <end position="139"/>
    </location>
</feature>
<dbReference type="AlphaFoldDB" id="A0A840CJU2"/>
<feature type="signal peptide" evidence="1">
    <location>
        <begin position="1"/>
        <end position="29"/>
    </location>
</feature>
<evidence type="ECO:0000313" key="3">
    <source>
        <dbReference type="Proteomes" id="UP000555103"/>
    </source>
</evidence>
<dbReference type="Gene3D" id="2.40.128.490">
    <property type="entry name" value="Uncharacterised protein PF14869, DUF4488"/>
    <property type="match status" value="1"/>
</dbReference>
<evidence type="ECO:0008006" key="4">
    <source>
        <dbReference type="Google" id="ProtNLM"/>
    </source>
</evidence>
<keyword evidence="3" id="KW-1185">Reference proteome</keyword>
<dbReference type="EMBL" id="JACIEP010000001">
    <property type="protein sequence ID" value="MBB4034288.1"/>
    <property type="molecule type" value="Genomic_DNA"/>
</dbReference>